<accession>A0A6G9HHE9</accession>
<reference evidence="2" key="1">
    <citation type="journal article" date="2020" name="J. ISSAAS">
        <title>Lactobacilli and other gastrointestinal microbiota of Peromyscus leucopus, reservoir host for agents of Lyme disease and other zoonoses in North America.</title>
        <authorList>
            <person name="Milovic A."/>
            <person name="Bassam K."/>
            <person name="Shao H."/>
            <person name="Chatzistamou I."/>
            <person name="Tufts D.M."/>
            <person name="Diuk-Wasser M."/>
            <person name="Barbour A.G."/>
        </authorList>
    </citation>
    <scope>NUCLEOTIDE SEQUENCE</scope>
    <source>
        <strain evidence="2">LL85</strain>
    </source>
</reference>
<sequence>MMNYKNNKYRSDIFNIALMGILMALCLIFKGIFHFLPIVNGYGLSVYISIYILGIMCIQTHKYKWTFILLTPWVLLLIPGGAVNFWDLLMEYVLPLYVFFPIIYFPNIITLLTKKVNGNKNKLIIELVSLTILILILFTIKLVIHIAAGAIWYTNGNWYASLVINIEIIYIDFAVCAPIVLLCYPSLKRLINNFYGIEKRQEDSDTCIQV</sequence>
<keyword evidence="1" id="KW-1133">Transmembrane helix</keyword>
<dbReference type="EMBL" id="MN991199">
    <property type="protein sequence ID" value="QIQ09848.1"/>
    <property type="molecule type" value="Genomic_DNA"/>
</dbReference>
<keyword evidence="1" id="KW-0812">Transmembrane</keyword>
<feature type="transmembrane region" description="Helical" evidence="1">
    <location>
        <begin position="124"/>
        <end position="152"/>
    </location>
</feature>
<dbReference type="AlphaFoldDB" id="A0A6G9HHE9"/>
<feature type="transmembrane region" description="Helical" evidence="1">
    <location>
        <begin position="92"/>
        <end position="112"/>
    </location>
</feature>
<feature type="transmembrane region" description="Helical" evidence="1">
    <location>
        <begin position="12"/>
        <end position="33"/>
    </location>
</feature>
<organism evidence="2">
    <name type="scientific">uncultured Mycoplasmataceae bacterium</name>
    <dbReference type="NCBI Taxonomy" id="300027"/>
    <lineage>
        <taxon>Bacteria</taxon>
        <taxon>Bacillati</taxon>
        <taxon>Mycoplasmatota</taxon>
        <taxon>Mollicutes</taxon>
        <taxon>Mycoplasmataceae</taxon>
        <taxon>environmental samples</taxon>
    </lineage>
</organism>
<feature type="transmembrane region" description="Helical" evidence="1">
    <location>
        <begin position="65"/>
        <end position="86"/>
    </location>
</feature>
<feature type="transmembrane region" description="Helical" evidence="1">
    <location>
        <begin position="158"/>
        <end position="184"/>
    </location>
</feature>
<name>A0A6G9HHE9_9MOLU</name>
<proteinExistence type="predicted"/>
<evidence type="ECO:0000256" key="1">
    <source>
        <dbReference type="SAM" id="Phobius"/>
    </source>
</evidence>
<keyword evidence="1" id="KW-0472">Membrane</keyword>
<evidence type="ECO:0000313" key="2">
    <source>
        <dbReference type="EMBL" id="QIQ09848.1"/>
    </source>
</evidence>
<feature type="transmembrane region" description="Helical" evidence="1">
    <location>
        <begin position="39"/>
        <end position="58"/>
    </location>
</feature>
<gene>
    <name evidence="2" type="ORF">PlMoll_0110</name>
</gene>
<protein>
    <submittedName>
        <fullName evidence="2">Uncharacterized protein</fullName>
    </submittedName>
</protein>